<reference evidence="2" key="2">
    <citation type="submission" date="2024-04" db="UniProtKB">
        <authorList>
            <consortium name="Ensembl"/>
        </authorList>
    </citation>
    <scope>IDENTIFICATION</scope>
</reference>
<reference evidence="2" key="1">
    <citation type="submission" date="2006-01" db="EMBL/GenBank/DDBJ databases">
        <authorList>
            <person name="Lindblad-Toh K."/>
            <person name="Mauceli E."/>
            <person name="Grabherr M."/>
            <person name="Chang J.L."/>
            <person name="Lander E.S."/>
        </authorList>
    </citation>
    <scope>NUCLEOTIDE SEQUENCE [LARGE SCALE GENOMIC DNA]</scope>
</reference>
<dbReference type="AlphaFoldDB" id="G3P963"/>
<accession>G3P963</accession>
<feature type="chain" id="PRO_5003449388" evidence="1">
    <location>
        <begin position="17"/>
        <end position="98"/>
    </location>
</feature>
<dbReference type="Ensembl" id="ENSGACT00000014162.1">
    <property type="protein sequence ID" value="ENSGACP00000014137.1"/>
    <property type="gene ID" value="ENSGACG00000010692.1"/>
</dbReference>
<evidence type="ECO:0000256" key="1">
    <source>
        <dbReference type="SAM" id="SignalP"/>
    </source>
</evidence>
<dbReference type="InParanoid" id="G3P963"/>
<proteinExistence type="predicted"/>
<protein>
    <submittedName>
        <fullName evidence="2">Uncharacterized protein</fullName>
    </submittedName>
</protein>
<sequence length="98" mass="10804">MFRIQWGFGRVMIVVAILPGALRPPRPPEDAGFHHTGVAVDGVGRREPILVANLSVASGTLLDVRTAPFWKRGDFAKRRLLRGGLIDLNPPGRTRLRV</sequence>
<feature type="signal peptide" evidence="1">
    <location>
        <begin position="1"/>
        <end position="16"/>
    </location>
</feature>
<organism evidence="2">
    <name type="scientific">Gasterosteus aculeatus</name>
    <name type="common">Three-spined stickleback</name>
    <dbReference type="NCBI Taxonomy" id="69293"/>
    <lineage>
        <taxon>Eukaryota</taxon>
        <taxon>Metazoa</taxon>
        <taxon>Chordata</taxon>
        <taxon>Craniata</taxon>
        <taxon>Vertebrata</taxon>
        <taxon>Euteleostomi</taxon>
        <taxon>Actinopterygii</taxon>
        <taxon>Neopterygii</taxon>
        <taxon>Teleostei</taxon>
        <taxon>Neoteleostei</taxon>
        <taxon>Acanthomorphata</taxon>
        <taxon>Eupercaria</taxon>
        <taxon>Perciformes</taxon>
        <taxon>Cottioidei</taxon>
        <taxon>Gasterosteales</taxon>
        <taxon>Gasterosteidae</taxon>
        <taxon>Gasterosteus</taxon>
    </lineage>
</organism>
<name>G3P963_GASAC</name>
<evidence type="ECO:0000313" key="2">
    <source>
        <dbReference type="Ensembl" id="ENSGACP00000014137.1"/>
    </source>
</evidence>
<dbReference type="Bgee" id="ENSGACG00000010692">
    <property type="expression patterns" value="Expressed in telencephalon and 8 other cell types or tissues"/>
</dbReference>
<keyword evidence="1" id="KW-0732">Signal</keyword>